<sequence length="41" mass="4250">MEAAIIGLTAGLLIILFTESGVDRQRSAVGAAMECHGTRSC</sequence>
<evidence type="ECO:0000313" key="2">
    <source>
        <dbReference type="Proteomes" id="UP000010809"/>
    </source>
</evidence>
<dbReference type="KEGG" id="tni:TVNIR_3213"/>
<dbReference type="AlphaFoldDB" id="L0E0V3"/>
<dbReference type="Proteomes" id="UP000010809">
    <property type="component" value="Chromosome"/>
</dbReference>
<accession>L0E0V3</accession>
<reference evidence="1" key="1">
    <citation type="submission" date="2015-12" db="EMBL/GenBank/DDBJ databases">
        <authorList>
            <person name="Tikhonova T.V."/>
            <person name="Pavlov A.R."/>
            <person name="Beletsky A.V."/>
            <person name="Mardanov A.V."/>
            <person name="Sorokin D.Y."/>
            <person name="Ravin N.V."/>
            <person name="Popov V.O."/>
        </authorList>
    </citation>
    <scope>NUCLEOTIDE SEQUENCE</scope>
    <source>
        <strain evidence="1">DSM 14787</strain>
    </source>
</reference>
<proteinExistence type="predicted"/>
<gene>
    <name evidence="1" type="ordered locus">TVNIR_3213</name>
</gene>
<name>L0E0V3_THIND</name>
<protein>
    <submittedName>
        <fullName evidence="1">Uncharacterized protein</fullName>
    </submittedName>
</protein>
<dbReference type="PATRIC" id="fig|1255043.3.peg.3242"/>
<dbReference type="EMBL" id="CP003989">
    <property type="protein sequence ID" value="AGA34850.1"/>
    <property type="molecule type" value="Genomic_DNA"/>
</dbReference>
<keyword evidence="2" id="KW-1185">Reference proteome</keyword>
<dbReference type="STRING" id="1255043.TVNIR_3213"/>
<dbReference type="HOGENOM" id="CLU_212843_0_0_6"/>
<evidence type="ECO:0000313" key="1">
    <source>
        <dbReference type="EMBL" id="AGA34850.1"/>
    </source>
</evidence>
<organism evidence="1 2">
    <name type="scientific">Thioalkalivibrio nitratireducens (strain DSM 14787 / UNIQEM 213 / ALEN2)</name>
    <dbReference type="NCBI Taxonomy" id="1255043"/>
    <lineage>
        <taxon>Bacteria</taxon>
        <taxon>Pseudomonadati</taxon>
        <taxon>Pseudomonadota</taxon>
        <taxon>Gammaproteobacteria</taxon>
        <taxon>Chromatiales</taxon>
        <taxon>Ectothiorhodospiraceae</taxon>
        <taxon>Thioalkalivibrio</taxon>
    </lineage>
</organism>